<comment type="caution">
    <text evidence="1">The sequence shown here is derived from an EMBL/GenBank/DDBJ whole genome shotgun (WGS) entry which is preliminary data.</text>
</comment>
<protein>
    <submittedName>
        <fullName evidence="1">Uncharacterized protein</fullName>
    </submittedName>
</protein>
<dbReference type="Proteomes" id="UP001058974">
    <property type="component" value="Chromosome 7"/>
</dbReference>
<dbReference type="InterPro" id="IPR043128">
    <property type="entry name" value="Rev_trsase/Diguanyl_cyclase"/>
</dbReference>
<organism evidence="1 2">
    <name type="scientific">Pisum sativum</name>
    <name type="common">Garden pea</name>
    <name type="synonym">Lathyrus oleraceus</name>
    <dbReference type="NCBI Taxonomy" id="3888"/>
    <lineage>
        <taxon>Eukaryota</taxon>
        <taxon>Viridiplantae</taxon>
        <taxon>Streptophyta</taxon>
        <taxon>Embryophyta</taxon>
        <taxon>Tracheophyta</taxon>
        <taxon>Spermatophyta</taxon>
        <taxon>Magnoliopsida</taxon>
        <taxon>eudicotyledons</taxon>
        <taxon>Gunneridae</taxon>
        <taxon>Pentapetalae</taxon>
        <taxon>rosids</taxon>
        <taxon>fabids</taxon>
        <taxon>Fabales</taxon>
        <taxon>Fabaceae</taxon>
        <taxon>Papilionoideae</taxon>
        <taxon>50 kb inversion clade</taxon>
        <taxon>NPAAA clade</taxon>
        <taxon>Hologalegina</taxon>
        <taxon>IRL clade</taxon>
        <taxon>Fabeae</taxon>
        <taxon>Lathyrus</taxon>
    </lineage>
</organism>
<dbReference type="PANTHER" id="PTHR33064:SF40">
    <property type="entry name" value="REVERSE TRANSCRIPTASE_RETROTRANSPOSON-DERIVED PROTEIN RNASE H-LIKE DOMAIN-CONTAINING PROTEIN"/>
    <property type="match status" value="1"/>
</dbReference>
<gene>
    <name evidence="1" type="ORF">KIW84_072437</name>
</gene>
<dbReference type="InterPro" id="IPR043502">
    <property type="entry name" value="DNA/RNA_pol_sf"/>
</dbReference>
<evidence type="ECO:0000313" key="1">
    <source>
        <dbReference type="EMBL" id="KAI5385834.1"/>
    </source>
</evidence>
<proteinExistence type="predicted"/>
<keyword evidence="2" id="KW-1185">Reference proteome</keyword>
<name>A0A9D4VN11_PEA</name>
<reference evidence="1 2" key="1">
    <citation type="journal article" date="2022" name="Nat. Genet.">
        <title>Improved pea reference genome and pan-genome highlight genomic features and evolutionary characteristics.</title>
        <authorList>
            <person name="Yang T."/>
            <person name="Liu R."/>
            <person name="Luo Y."/>
            <person name="Hu S."/>
            <person name="Wang D."/>
            <person name="Wang C."/>
            <person name="Pandey M.K."/>
            <person name="Ge S."/>
            <person name="Xu Q."/>
            <person name="Li N."/>
            <person name="Li G."/>
            <person name="Huang Y."/>
            <person name="Saxena R.K."/>
            <person name="Ji Y."/>
            <person name="Li M."/>
            <person name="Yan X."/>
            <person name="He Y."/>
            <person name="Liu Y."/>
            <person name="Wang X."/>
            <person name="Xiang C."/>
            <person name="Varshney R.K."/>
            <person name="Ding H."/>
            <person name="Gao S."/>
            <person name="Zong X."/>
        </authorList>
    </citation>
    <scope>NUCLEOTIDE SEQUENCE [LARGE SCALE GENOMIC DNA]</scope>
    <source>
        <strain evidence="1 2">cv. Zhongwan 6</strain>
    </source>
</reference>
<dbReference type="Gene3D" id="3.30.70.270">
    <property type="match status" value="1"/>
</dbReference>
<dbReference type="InterPro" id="IPR051320">
    <property type="entry name" value="Viral_Replic_Matur_Polypro"/>
</dbReference>
<dbReference type="EMBL" id="JAMSHJ010000007">
    <property type="protein sequence ID" value="KAI5385834.1"/>
    <property type="molecule type" value="Genomic_DNA"/>
</dbReference>
<dbReference type="Gramene" id="Psat07G0243700-T1">
    <property type="protein sequence ID" value="KAI5385834.1"/>
    <property type="gene ID" value="KIW84_072437"/>
</dbReference>
<evidence type="ECO:0000313" key="2">
    <source>
        <dbReference type="Proteomes" id="UP001058974"/>
    </source>
</evidence>
<accession>A0A9D4VN11</accession>
<dbReference type="PANTHER" id="PTHR33064">
    <property type="entry name" value="POL PROTEIN"/>
    <property type="match status" value="1"/>
</dbReference>
<dbReference type="AlphaFoldDB" id="A0A9D4VN11"/>
<dbReference type="FunFam" id="3.30.70.270:FF:000020">
    <property type="entry name" value="Transposon Tf2-6 polyprotein-like Protein"/>
    <property type="match status" value="1"/>
</dbReference>
<dbReference type="SUPFAM" id="SSF56672">
    <property type="entry name" value="DNA/RNA polymerases"/>
    <property type="match status" value="1"/>
</dbReference>
<sequence>MHLFELWGIDVVLGIEWLKTLGDTIANWKQQTMSFWSEKRWVTLKGREGCKKSPVALQNILSKPRPHMQDLLWTVEKTKPKEAKRNTLSAQLQRELETVLRKYDQVFQTMLGLPPKRNKEHAINLVEGQGAVNVRSYRYPHHHKNEIEKQSVEYLGHMITEHGVVVDPGTVASVMQWPQPKNVKGVKGFLGLTGYYRKFIKDYGKIARPLTELTKKDSFKWGVEAH</sequence>